<dbReference type="HAMAP" id="MF_00415">
    <property type="entry name" value="FlgH"/>
    <property type="match status" value="1"/>
</dbReference>
<name>A0ABM8FIB0_9BACT</name>
<dbReference type="PANTHER" id="PTHR34933">
    <property type="entry name" value="FLAGELLAR L-RING PROTEIN"/>
    <property type="match status" value="1"/>
</dbReference>
<dbReference type="Proteomes" id="UP001321445">
    <property type="component" value="Chromosome"/>
</dbReference>
<dbReference type="InterPro" id="IPR000527">
    <property type="entry name" value="Flag_Lring"/>
</dbReference>
<keyword evidence="5" id="KW-0732">Signal</keyword>
<keyword evidence="8 10" id="KW-0998">Cell outer membrane</keyword>
<evidence type="ECO:0000256" key="8">
    <source>
        <dbReference type="ARBA" id="ARBA00023237"/>
    </source>
</evidence>
<keyword evidence="12" id="KW-1185">Reference proteome</keyword>
<accession>A0ABM8FIB0</accession>
<evidence type="ECO:0000256" key="5">
    <source>
        <dbReference type="ARBA" id="ARBA00022729"/>
    </source>
</evidence>
<comment type="function">
    <text evidence="1 10">Assembles around the rod to form the L-ring and probably protects the motor/basal body from shearing forces during rotation.</text>
</comment>
<keyword evidence="11" id="KW-0966">Cell projection</keyword>
<protein>
    <recommendedName>
        <fullName evidence="4 10">Flagellar L-ring protein</fullName>
    </recommendedName>
    <alternativeName>
        <fullName evidence="9 10">Basal body L-ring protein</fullName>
    </alternativeName>
</protein>
<organism evidence="11 12">
    <name type="scientific">Hydrogenimonas cancrithermarum</name>
    <dbReference type="NCBI Taxonomy" id="2993563"/>
    <lineage>
        <taxon>Bacteria</taxon>
        <taxon>Pseudomonadati</taxon>
        <taxon>Campylobacterota</taxon>
        <taxon>Epsilonproteobacteria</taxon>
        <taxon>Campylobacterales</taxon>
        <taxon>Hydrogenimonadaceae</taxon>
        <taxon>Hydrogenimonas</taxon>
    </lineage>
</organism>
<keyword evidence="7 10" id="KW-0975">Bacterial flagellum</keyword>
<evidence type="ECO:0000256" key="2">
    <source>
        <dbReference type="ARBA" id="ARBA00006929"/>
    </source>
</evidence>
<keyword evidence="6 10" id="KW-0472">Membrane</keyword>
<evidence type="ECO:0000256" key="9">
    <source>
        <dbReference type="ARBA" id="ARBA00032876"/>
    </source>
</evidence>
<comment type="similarity">
    <text evidence="2 10">Belongs to the FlgH family.</text>
</comment>
<comment type="subcellular location">
    <subcellularLocation>
        <location evidence="10">Cell outer membrane</location>
    </subcellularLocation>
    <subcellularLocation>
        <location evidence="10">Bacterial flagellum basal body</location>
    </subcellularLocation>
</comment>
<evidence type="ECO:0000256" key="10">
    <source>
        <dbReference type="HAMAP-Rule" id="MF_00415"/>
    </source>
</evidence>
<evidence type="ECO:0000256" key="6">
    <source>
        <dbReference type="ARBA" id="ARBA00023136"/>
    </source>
</evidence>
<evidence type="ECO:0000256" key="7">
    <source>
        <dbReference type="ARBA" id="ARBA00023143"/>
    </source>
</evidence>
<evidence type="ECO:0000313" key="11">
    <source>
        <dbReference type="EMBL" id="BDY12021.1"/>
    </source>
</evidence>
<evidence type="ECO:0000256" key="4">
    <source>
        <dbReference type="ARBA" id="ARBA00016940"/>
    </source>
</evidence>
<comment type="subunit">
    <text evidence="3 10">The basal body constitutes a major portion of the flagellar organelle and consists of four rings (L,P,S, and M) mounted on a central rod.</text>
</comment>
<dbReference type="PRINTS" id="PR01008">
    <property type="entry name" value="FLGLRINGFLGH"/>
</dbReference>
<evidence type="ECO:0000313" key="12">
    <source>
        <dbReference type="Proteomes" id="UP001321445"/>
    </source>
</evidence>
<reference evidence="11 12" key="1">
    <citation type="submission" date="2023-03" db="EMBL/GenBank/DDBJ databases">
        <title>Description of Hydrogenimonas sp. ISO32.</title>
        <authorList>
            <person name="Mino S."/>
            <person name="Fukazawa S."/>
            <person name="Sawabe T."/>
        </authorList>
    </citation>
    <scope>NUCLEOTIDE SEQUENCE [LARGE SCALE GENOMIC DNA]</scope>
    <source>
        <strain evidence="11 12">ISO32</strain>
    </source>
</reference>
<evidence type="ECO:0000256" key="1">
    <source>
        <dbReference type="ARBA" id="ARBA00002591"/>
    </source>
</evidence>
<keyword evidence="11" id="KW-0969">Cilium</keyword>
<proteinExistence type="inferred from homology"/>
<sequence length="237" mass="25841">MRKVESLAILSLLMLYNGCSTHQTDAKIDFQPPKYVEQTPPLEPRSALYNPGSLFGRGDSPVFSDKKAMNVNDIVTVVINENILSSSSGTKKLSKTTGDKLGGGVVTAGGGGLLANVANQANKLTNIGMQIDSSTSFNGTGTHQRTEKFTTTVSARIIKILDNGNYFIDGRREMLLDGQKQILHISGVIRPNDITQTNQIDSKYIADAKILYETQGDIKESTERNWGTKAVESIWPF</sequence>
<dbReference type="PANTHER" id="PTHR34933:SF1">
    <property type="entry name" value="FLAGELLAR L-RING PROTEIN"/>
    <property type="match status" value="1"/>
</dbReference>
<dbReference type="Pfam" id="PF02107">
    <property type="entry name" value="FlgH"/>
    <property type="match status" value="1"/>
</dbReference>
<keyword evidence="11" id="KW-0282">Flagellum</keyword>
<dbReference type="NCBIfam" id="NF001303">
    <property type="entry name" value="PRK00249.1-3"/>
    <property type="match status" value="1"/>
</dbReference>
<evidence type="ECO:0000256" key="3">
    <source>
        <dbReference type="ARBA" id="ARBA00011439"/>
    </source>
</evidence>
<gene>
    <name evidence="10 11" type="primary">flgH</name>
    <name evidence="11" type="ORF">HCR_03330</name>
</gene>
<dbReference type="EMBL" id="AP027370">
    <property type="protein sequence ID" value="BDY12021.1"/>
    <property type="molecule type" value="Genomic_DNA"/>
</dbReference>